<dbReference type="RefSeq" id="XP_018143899.1">
    <property type="nucleotide sequence ID" value="XM_018287052.1"/>
</dbReference>
<dbReference type="OrthoDB" id="5086500at2759"/>
<proteinExistence type="predicted"/>
<evidence type="ECO:0000313" key="3">
    <source>
        <dbReference type="Proteomes" id="UP000078397"/>
    </source>
</evidence>
<sequence>MARTGTTRSSAPFNTRLLEQLSTSEKPPIPHPSSCEASHDVESLLPASFSTPCDDVLPTSRDVWGCIINELDLDRPRQIHHLLWLAGRQRRCRALHYQIIVSREIFIAEQMDMHLVRTRSQIFVKPLPRYLLEPKFWGKYLCCHDQCQCQNRDDPNVHGNTCDKIKYHKVALGFLVSYAALIRHESDLILAQQHRLVPQNISFSQWRLFTAEILTAVQGPEDIDPRFHYGELSLDRLSKLYRLIQPRIGGDYLVQWRHHSSFFLYRFQWLATVVVYMVLVLTAMQVGLATTYLSESKAFHTASYGFTVFSILGPIGVVVILALESCFVALRNGWGTLEYKRRTNKNKLGQLA</sequence>
<dbReference type="EMBL" id="LSBJ02000004">
    <property type="protein sequence ID" value="OAQ66812.1"/>
    <property type="molecule type" value="Genomic_DNA"/>
</dbReference>
<evidence type="ECO:0008006" key="4">
    <source>
        <dbReference type="Google" id="ProtNLM"/>
    </source>
</evidence>
<dbReference type="KEGG" id="pchm:VFPPC_08324"/>
<keyword evidence="3" id="KW-1185">Reference proteome</keyword>
<dbReference type="InterPro" id="IPR046536">
    <property type="entry name" value="DUF6601"/>
</dbReference>
<accession>A0A179FMK5</accession>
<protein>
    <recommendedName>
        <fullName evidence="4">Subtilisin-like serine protease</fullName>
    </recommendedName>
</protein>
<keyword evidence="1" id="KW-0812">Transmembrane</keyword>
<dbReference type="Pfam" id="PF20246">
    <property type="entry name" value="DUF6601"/>
    <property type="match status" value="1"/>
</dbReference>
<dbReference type="STRING" id="1380566.A0A179FMK5"/>
<evidence type="ECO:0000256" key="1">
    <source>
        <dbReference type="SAM" id="Phobius"/>
    </source>
</evidence>
<gene>
    <name evidence="2" type="ORF">VFPPC_08324</name>
</gene>
<feature type="transmembrane region" description="Helical" evidence="1">
    <location>
        <begin position="267"/>
        <end position="288"/>
    </location>
</feature>
<organism evidence="2 3">
    <name type="scientific">Pochonia chlamydosporia 170</name>
    <dbReference type="NCBI Taxonomy" id="1380566"/>
    <lineage>
        <taxon>Eukaryota</taxon>
        <taxon>Fungi</taxon>
        <taxon>Dikarya</taxon>
        <taxon>Ascomycota</taxon>
        <taxon>Pezizomycotina</taxon>
        <taxon>Sordariomycetes</taxon>
        <taxon>Hypocreomycetidae</taxon>
        <taxon>Hypocreales</taxon>
        <taxon>Clavicipitaceae</taxon>
        <taxon>Pochonia</taxon>
    </lineage>
</organism>
<evidence type="ECO:0000313" key="2">
    <source>
        <dbReference type="EMBL" id="OAQ66812.1"/>
    </source>
</evidence>
<feature type="transmembrane region" description="Helical" evidence="1">
    <location>
        <begin position="308"/>
        <end position="330"/>
    </location>
</feature>
<dbReference type="PANTHER" id="PTHR34414">
    <property type="entry name" value="HET DOMAIN-CONTAINING PROTEIN-RELATED"/>
    <property type="match status" value="1"/>
</dbReference>
<dbReference type="GeneID" id="28851046"/>
<dbReference type="Proteomes" id="UP000078397">
    <property type="component" value="Unassembled WGS sequence"/>
</dbReference>
<comment type="caution">
    <text evidence="2">The sequence shown here is derived from an EMBL/GenBank/DDBJ whole genome shotgun (WGS) entry which is preliminary data.</text>
</comment>
<keyword evidence="1" id="KW-1133">Transmembrane helix</keyword>
<dbReference type="AlphaFoldDB" id="A0A179FMK5"/>
<name>A0A179FMK5_METCM</name>
<reference evidence="2 3" key="1">
    <citation type="journal article" date="2016" name="PLoS Pathog.">
        <title>Biosynthesis of antibiotic leucinostatins in bio-control fungus Purpureocillium lilacinum and their inhibition on phytophthora revealed by genome mining.</title>
        <authorList>
            <person name="Wang G."/>
            <person name="Liu Z."/>
            <person name="Lin R."/>
            <person name="Li E."/>
            <person name="Mao Z."/>
            <person name="Ling J."/>
            <person name="Yang Y."/>
            <person name="Yin W.B."/>
            <person name="Xie B."/>
        </authorList>
    </citation>
    <scope>NUCLEOTIDE SEQUENCE [LARGE SCALE GENOMIC DNA]</scope>
    <source>
        <strain evidence="2">170</strain>
    </source>
</reference>
<dbReference type="PANTHER" id="PTHR34414:SF1">
    <property type="entry name" value="SUBTILISIN-LIKE SERINE PROTEASE"/>
    <property type="match status" value="1"/>
</dbReference>
<keyword evidence="1" id="KW-0472">Membrane</keyword>